<proteinExistence type="predicted"/>
<dbReference type="EMBL" id="KL363239">
    <property type="protein sequence ID" value="KFD51467.1"/>
    <property type="molecule type" value="Genomic_DNA"/>
</dbReference>
<evidence type="ECO:0000313" key="1">
    <source>
        <dbReference type="EMBL" id="KFD51467.1"/>
    </source>
</evidence>
<gene>
    <name evidence="1" type="ORF">M513_07680</name>
    <name evidence="2" type="ORF">M514_07680</name>
</gene>
<name>A0A085MXI2_9BILA</name>
<dbReference type="Proteomes" id="UP000030764">
    <property type="component" value="Unassembled WGS sequence"/>
</dbReference>
<reference evidence="2 3" key="1">
    <citation type="journal article" date="2014" name="Nat. Genet.">
        <title>Genome and transcriptome of the porcine whipworm Trichuris suis.</title>
        <authorList>
            <person name="Jex A.R."/>
            <person name="Nejsum P."/>
            <person name="Schwarz E.M."/>
            <person name="Hu L."/>
            <person name="Young N.D."/>
            <person name="Hall R.S."/>
            <person name="Korhonen P.K."/>
            <person name="Liao S."/>
            <person name="Thamsborg S."/>
            <person name="Xia J."/>
            <person name="Xu P."/>
            <person name="Wang S."/>
            <person name="Scheerlinck J.P."/>
            <person name="Hofmann A."/>
            <person name="Sternberg P.W."/>
            <person name="Wang J."/>
            <person name="Gasser R.B."/>
        </authorList>
    </citation>
    <scope>NUCLEOTIDE SEQUENCE [LARGE SCALE GENOMIC DNA]</scope>
    <source>
        <strain evidence="2">DCEP-RM93F</strain>
        <strain evidence="1">DCEP-RM93M</strain>
    </source>
</reference>
<dbReference type="AlphaFoldDB" id="A0A085MXI2"/>
<organism evidence="2">
    <name type="scientific">Trichuris suis</name>
    <name type="common">pig whipworm</name>
    <dbReference type="NCBI Taxonomy" id="68888"/>
    <lineage>
        <taxon>Eukaryota</taxon>
        <taxon>Metazoa</taxon>
        <taxon>Ecdysozoa</taxon>
        <taxon>Nematoda</taxon>
        <taxon>Enoplea</taxon>
        <taxon>Dorylaimia</taxon>
        <taxon>Trichinellida</taxon>
        <taxon>Trichuridae</taxon>
        <taxon>Trichuris</taxon>
    </lineage>
</organism>
<accession>A0A085MXI2</accession>
<sequence length="66" mass="7517">MHENLYTPVANCLYYNNFPVEHTYYNPVLFVGNFDRSKSLVEETAVNALKLASLWHSPLDAGDTLL</sequence>
<evidence type="ECO:0000313" key="2">
    <source>
        <dbReference type="EMBL" id="KFD61928.1"/>
    </source>
</evidence>
<keyword evidence="3" id="KW-1185">Reference proteome</keyword>
<protein>
    <submittedName>
        <fullName evidence="2">Uncharacterized protein</fullName>
    </submittedName>
</protein>
<dbReference type="EMBL" id="KL367606">
    <property type="protein sequence ID" value="KFD61928.1"/>
    <property type="molecule type" value="Genomic_DNA"/>
</dbReference>
<dbReference type="Proteomes" id="UP000030758">
    <property type="component" value="Unassembled WGS sequence"/>
</dbReference>
<evidence type="ECO:0000313" key="3">
    <source>
        <dbReference type="Proteomes" id="UP000030764"/>
    </source>
</evidence>